<comment type="caution">
    <text evidence="2">The sequence shown here is derived from an EMBL/GenBank/DDBJ whole genome shotgun (WGS) entry which is preliminary data.</text>
</comment>
<dbReference type="GeneID" id="64346988"/>
<sequence length="149" mass="16358">MIPADLSQTVEADHQAFSALVRGDPEPKVGMFSRAGDVTLANPLGPPARGFERVAEAVRRGGSQMREGEPVRFERISEYGTADIAYIVEIEHCRAKLGGADQLVPFALRATTVYRREEDGVWRICHRHADPITTLRPIESMVDRSGTGA</sequence>
<gene>
    <name evidence="2" type="ORF">E2R59_06145</name>
</gene>
<dbReference type="InterPro" id="IPR032710">
    <property type="entry name" value="NTF2-like_dom_sf"/>
</dbReference>
<dbReference type="RefSeq" id="WP_133409726.1">
    <property type="nucleotide sequence ID" value="NZ_SMZT01000002.1"/>
</dbReference>
<dbReference type="Gene3D" id="3.10.450.50">
    <property type="match status" value="1"/>
</dbReference>
<dbReference type="AlphaFoldDB" id="A0A4R5YJI2"/>
<dbReference type="EMBL" id="SMZT01000002">
    <property type="protein sequence ID" value="TDL44648.1"/>
    <property type="molecule type" value="Genomic_DNA"/>
</dbReference>
<evidence type="ECO:0000313" key="2">
    <source>
        <dbReference type="EMBL" id="TDL44648.1"/>
    </source>
</evidence>
<dbReference type="Proteomes" id="UP000295163">
    <property type="component" value="Unassembled WGS sequence"/>
</dbReference>
<protein>
    <submittedName>
        <fullName evidence="2">DUF4440 domain-containing protein</fullName>
    </submittedName>
</protein>
<dbReference type="Pfam" id="PF14534">
    <property type="entry name" value="DUF4440"/>
    <property type="match status" value="1"/>
</dbReference>
<name>A0A4R5YJI2_KOCRO</name>
<reference evidence="2 3" key="1">
    <citation type="submission" date="2019-03" db="EMBL/GenBank/DDBJ databases">
        <title>Genome Sequencing and Assembly of Various Microbes Isolated from Partially Reclaimed Soil and Acid Mine Drainage (AMD) Site.</title>
        <authorList>
            <person name="Steinbock B."/>
            <person name="Bechtold R."/>
            <person name="Sevigny J.L."/>
            <person name="Thomas D."/>
            <person name="Cuthill L.R."/>
            <person name="Aveiro Johannsen E.J."/>
            <person name="Thomas K."/>
            <person name="Ghosh A."/>
        </authorList>
    </citation>
    <scope>NUCLEOTIDE SEQUENCE [LARGE SCALE GENOMIC DNA]</scope>
    <source>
        <strain evidence="2 3">S-A3</strain>
    </source>
</reference>
<dbReference type="InterPro" id="IPR027843">
    <property type="entry name" value="DUF4440"/>
</dbReference>
<feature type="domain" description="DUF4440" evidence="1">
    <location>
        <begin position="12"/>
        <end position="124"/>
    </location>
</feature>
<organism evidence="2 3">
    <name type="scientific">Kocuria rosea</name>
    <name type="common">Deinococcus erythromyxa</name>
    <name type="synonym">Micrococcus rubens</name>
    <dbReference type="NCBI Taxonomy" id="1275"/>
    <lineage>
        <taxon>Bacteria</taxon>
        <taxon>Bacillati</taxon>
        <taxon>Actinomycetota</taxon>
        <taxon>Actinomycetes</taxon>
        <taxon>Micrococcales</taxon>
        <taxon>Micrococcaceae</taxon>
        <taxon>Kocuria</taxon>
    </lineage>
</organism>
<accession>A0A4R5YJI2</accession>
<evidence type="ECO:0000313" key="3">
    <source>
        <dbReference type="Proteomes" id="UP000295163"/>
    </source>
</evidence>
<dbReference type="SUPFAM" id="SSF54427">
    <property type="entry name" value="NTF2-like"/>
    <property type="match status" value="1"/>
</dbReference>
<proteinExistence type="predicted"/>
<evidence type="ECO:0000259" key="1">
    <source>
        <dbReference type="Pfam" id="PF14534"/>
    </source>
</evidence>